<dbReference type="InterPro" id="IPR000980">
    <property type="entry name" value="SH2"/>
</dbReference>
<dbReference type="InterPro" id="IPR036860">
    <property type="entry name" value="SH2_dom_sf"/>
</dbReference>
<keyword evidence="1" id="KW-0341">Growth regulation</keyword>
<evidence type="ECO:0000256" key="5">
    <source>
        <dbReference type="PROSITE-ProRule" id="PRU00191"/>
    </source>
</evidence>
<evidence type="ECO:0000313" key="9">
    <source>
        <dbReference type="Proteomes" id="UP000823941"/>
    </source>
</evidence>
<accession>A0ABQ7QC12</accession>
<proteinExistence type="predicted"/>
<dbReference type="PANTHER" id="PTHR10155:SF16">
    <property type="entry name" value="SUPPRESSOR OF CYTOKINE SIGNALING 2"/>
    <property type="match status" value="1"/>
</dbReference>
<evidence type="ECO:0000259" key="7">
    <source>
        <dbReference type="PROSITE" id="PS50225"/>
    </source>
</evidence>
<dbReference type="EMBL" id="JAHIBW010000017">
    <property type="protein sequence ID" value="KAG7302755.1"/>
    <property type="molecule type" value="Genomic_DNA"/>
</dbReference>
<dbReference type="PROSITE" id="PS51257">
    <property type="entry name" value="PROKAR_LIPOPROTEIN"/>
    <property type="match status" value="1"/>
</dbReference>
<organism evidence="8 9">
    <name type="scientific">Plutella xylostella</name>
    <name type="common">Diamondback moth</name>
    <name type="synonym">Plutella maculipennis</name>
    <dbReference type="NCBI Taxonomy" id="51655"/>
    <lineage>
        <taxon>Eukaryota</taxon>
        <taxon>Metazoa</taxon>
        <taxon>Ecdysozoa</taxon>
        <taxon>Arthropoda</taxon>
        <taxon>Hexapoda</taxon>
        <taxon>Insecta</taxon>
        <taxon>Pterygota</taxon>
        <taxon>Neoptera</taxon>
        <taxon>Endopterygota</taxon>
        <taxon>Lepidoptera</taxon>
        <taxon>Glossata</taxon>
        <taxon>Ditrysia</taxon>
        <taxon>Yponomeutoidea</taxon>
        <taxon>Plutellidae</taxon>
        <taxon>Plutella</taxon>
    </lineage>
</organism>
<evidence type="ECO:0000256" key="2">
    <source>
        <dbReference type="ARBA" id="ARBA00022700"/>
    </source>
</evidence>
<dbReference type="SMART" id="SM00252">
    <property type="entry name" value="SH2"/>
    <property type="match status" value="1"/>
</dbReference>
<dbReference type="PROSITE" id="PS50225">
    <property type="entry name" value="SOCS"/>
    <property type="match status" value="1"/>
</dbReference>
<dbReference type="Proteomes" id="UP000823941">
    <property type="component" value="Chromosome 17"/>
</dbReference>
<keyword evidence="9" id="KW-1185">Reference proteome</keyword>
<protein>
    <recommendedName>
        <fullName evidence="10">Cytokine-inducible SH2-containing protein</fullName>
    </recommendedName>
</protein>
<dbReference type="SUPFAM" id="SSF55550">
    <property type="entry name" value="SH2 domain"/>
    <property type="match status" value="1"/>
</dbReference>
<dbReference type="PROSITE" id="PS50001">
    <property type="entry name" value="SH2"/>
    <property type="match status" value="1"/>
</dbReference>
<comment type="caution">
    <text evidence="8">The sequence shown here is derived from an EMBL/GenBank/DDBJ whole genome shotgun (WGS) entry which is preliminary data.</text>
</comment>
<sequence length="257" mass="28619">MVVKLPDSCVKVAAPFGSWATSVQACCPNCRLGFSVSVEVHGTRSALPPAPHRPHYPCHLQRSQSLKSAPMLITPKSTNDSEIQRLNETLKVLRISGWYYGNLDWQGAQVFLKEASPGAFIIRDSGDKNFIFSLSVQTERGPTSVRLHYKNGFFRLDSEKALQMYMPRFRCVIELVQHYCSKSAGGTVWVDRKGCPHSPVLLSAPLRKAPPTLAHAARLAVHKTFNSAPKIRSCPKYSFLPLPTSILDYLGEYPYSI</sequence>
<evidence type="ECO:0000256" key="4">
    <source>
        <dbReference type="ARBA" id="ARBA00022999"/>
    </source>
</evidence>
<feature type="domain" description="SH2" evidence="6">
    <location>
        <begin position="98"/>
        <end position="206"/>
    </location>
</feature>
<keyword evidence="4 5" id="KW-0727">SH2 domain</keyword>
<evidence type="ECO:0000256" key="3">
    <source>
        <dbReference type="ARBA" id="ARBA00022786"/>
    </source>
</evidence>
<evidence type="ECO:0000259" key="6">
    <source>
        <dbReference type="PROSITE" id="PS50001"/>
    </source>
</evidence>
<feature type="domain" description="SOCS box" evidence="7">
    <location>
        <begin position="201"/>
        <end position="256"/>
    </location>
</feature>
<gene>
    <name evidence="8" type="ORF">JYU34_012717</name>
</gene>
<evidence type="ECO:0000313" key="8">
    <source>
        <dbReference type="EMBL" id="KAG7302755.1"/>
    </source>
</evidence>
<dbReference type="Pfam" id="PF00017">
    <property type="entry name" value="SH2"/>
    <property type="match status" value="1"/>
</dbReference>
<dbReference type="InterPro" id="IPR001496">
    <property type="entry name" value="SOCS_box"/>
</dbReference>
<keyword evidence="2" id="KW-0734">Signal transduction inhibitor</keyword>
<dbReference type="Gene3D" id="3.30.505.10">
    <property type="entry name" value="SH2 domain"/>
    <property type="match status" value="1"/>
</dbReference>
<evidence type="ECO:0000256" key="1">
    <source>
        <dbReference type="ARBA" id="ARBA00022604"/>
    </source>
</evidence>
<name>A0ABQ7QC12_PLUXY</name>
<evidence type="ECO:0008006" key="10">
    <source>
        <dbReference type="Google" id="ProtNLM"/>
    </source>
</evidence>
<dbReference type="SUPFAM" id="SSF158235">
    <property type="entry name" value="SOCS box-like"/>
    <property type="match status" value="1"/>
</dbReference>
<dbReference type="PANTHER" id="PTHR10155">
    <property type="entry name" value="PHOSPHATIDYLINOSITOL 3-KINASE REGULATORY SUBUNIT"/>
    <property type="match status" value="1"/>
</dbReference>
<reference evidence="8 9" key="1">
    <citation type="submission" date="2021-06" db="EMBL/GenBank/DDBJ databases">
        <title>A haploid diamondback moth (Plutella xylostella L.) genome assembly resolves 31 chromosomes and identifies a diamide resistance mutation.</title>
        <authorList>
            <person name="Ward C.M."/>
            <person name="Perry K.D."/>
            <person name="Baker G."/>
            <person name="Powis K."/>
            <person name="Heckel D.G."/>
            <person name="Baxter S.W."/>
        </authorList>
    </citation>
    <scope>NUCLEOTIDE SEQUENCE [LARGE SCALE GENOMIC DNA]</scope>
    <source>
        <strain evidence="8 9">LV</strain>
        <tissue evidence="8">Single pupa</tissue>
    </source>
</reference>
<dbReference type="InterPro" id="IPR036036">
    <property type="entry name" value="SOCS_box-like_dom_sf"/>
</dbReference>
<keyword evidence="3" id="KW-0833">Ubl conjugation pathway</keyword>
<dbReference type="CDD" id="cd09923">
    <property type="entry name" value="SH2_SOCS_family"/>
    <property type="match status" value="1"/>
</dbReference>